<reference evidence="1 2" key="2">
    <citation type="journal article" date="2022" name="Mol. Ecol. Resour.">
        <title>The genomes of chicory, endive, great burdock and yacon provide insights into Asteraceae paleo-polyploidization history and plant inulin production.</title>
        <authorList>
            <person name="Fan W."/>
            <person name="Wang S."/>
            <person name="Wang H."/>
            <person name="Wang A."/>
            <person name="Jiang F."/>
            <person name="Liu H."/>
            <person name="Zhao H."/>
            <person name="Xu D."/>
            <person name="Zhang Y."/>
        </authorList>
    </citation>
    <scope>NUCLEOTIDE SEQUENCE [LARGE SCALE GENOMIC DNA]</scope>
    <source>
        <strain evidence="2">cv. Yunnan</strain>
        <tissue evidence="1">Leaves</tissue>
    </source>
</reference>
<organism evidence="1 2">
    <name type="scientific">Smallanthus sonchifolius</name>
    <dbReference type="NCBI Taxonomy" id="185202"/>
    <lineage>
        <taxon>Eukaryota</taxon>
        <taxon>Viridiplantae</taxon>
        <taxon>Streptophyta</taxon>
        <taxon>Embryophyta</taxon>
        <taxon>Tracheophyta</taxon>
        <taxon>Spermatophyta</taxon>
        <taxon>Magnoliopsida</taxon>
        <taxon>eudicotyledons</taxon>
        <taxon>Gunneridae</taxon>
        <taxon>Pentapetalae</taxon>
        <taxon>asterids</taxon>
        <taxon>campanulids</taxon>
        <taxon>Asterales</taxon>
        <taxon>Asteraceae</taxon>
        <taxon>Asteroideae</taxon>
        <taxon>Heliantheae alliance</taxon>
        <taxon>Millerieae</taxon>
        <taxon>Smallanthus</taxon>
    </lineage>
</organism>
<comment type="caution">
    <text evidence="1">The sequence shown here is derived from an EMBL/GenBank/DDBJ whole genome shotgun (WGS) entry which is preliminary data.</text>
</comment>
<proteinExistence type="predicted"/>
<dbReference type="EMBL" id="CM042034">
    <property type="protein sequence ID" value="KAI3762226.1"/>
    <property type="molecule type" value="Genomic_DNA"/>
</dbReference>
<reference evidence="2" key="1">
    <citation type="journal article" date="2022" name="Mol. Ecol. Resour.">
        <title>The genomes of chicory, endive, great burdock and yacon provide insights into Asteraceae palaeo-polyploidization history and plant inulin production.</title>
        <authorList>
            <person name="Fan W."/>
            <person name="Wang S."/>
            <person name="Wang H."/>
            <person name="Wang A."/>
            <person name="Jiang F."/>
            <person name="Liu H."/>
            <person name="Zhao H."/>
            <person name="Xu D."/>
            <person name="Zhang Y."/>
        </authorList>
    </citation>
    <scope>NUCLEOTIDE SEQUENCE [LARGE SCALE GENOMIC DNA]</scope>
    <source>
        <strain evidence="2">cv. Yunnan</strain>
    </source>
</reference>
<dbReference type="Proteomes" id="UP001056120">
    <property type="component" value="Linkage Group LG17"/>
</dbReference>
<evidence type="ECO:0000313" key="1">
    <source>
        <dbReference type="EMBL" id="KAI3762226.1"/>
    </source>
</evidence>
<gene>
    <name evidence="1" type="ORF">L1987_52651</name>
</gene>
<sequence>MSALEIEARDVIKIVLQFCKENSLHQTFQTLQSECQVSLNTVDSLETFIADINSGRWDAILPQVAQLKLPRKKLKIYMSRNTIVLEMIELRELDTARAILRQTQAMSVMKQEEPERYLRLEHLLVRTYFDPHEAYQESTKEKRRAQISQAIAAEVSVVPPSRLMALIGQALKWQQHQGLLPPGTQFDLFRGTAAMKQDVDDTYPTTLGHTIKFGKKSHPENARFSPDGQFLVSCSVDGFIEESFMMHDDAVLCIDFSRDSEMLASGSQDGKIKVWRIRNGQCLRHLENAHSRGVTSVAFSRDGSQILSTSFDGTARIHGIKGGKLLKEFRGHSSYVNDAILTSDGLRIITASSDCTVKVWDLKTADCLQTFKPPPPLRGGDASVNSVHLSPKNPDHVIVCNKTSSIYLMTLQGQVVRSFSSGKKEGGDFVAACISPKGEWIYCIGEDRNLYCFSHQSGKLEHLMKVHEKDVIETESMPRRYAIGRADEATHPDSARATLSEFLSTFMFVFAAEGSLLALNKMYGGDHGLGAPGLVLVALAHALALFAAVASSLNVSGGHINPAVTFGTLVAGRVSLVRALYYWVAQLLGAIVAALLLRLATDGMRPVGFTVAAGVGSLNALLMEIVLTFGLVYTVFATAIDHKRGTLGTIAPLAIAFILGANILVGGPFDGASMNPARAFGPALVGWRWNNHWVYWLGPFTGAAIAGLIYEFGIIQPEVPVHTHHQPLAPEDY</sequence>
<protein>
    <submittedName>
        <fullName evidence="1">Uncharacterized protein</fullName>
    </submittedName>
</protein>
<evidence type="ECO:0000313" key="2">
    <source>
        <dbReference type="Proteomes" id="UP001056120"/>
    </source>
</evidence>
<accession>A0ACB9EU26</accession>
<name>A0ACB9EU26_9ASTR</name>
<keyword evidence="2" id="KW-1185">Reference proteome</keyword>